<comment type="caution">
    <text evidence="2">The sequence shown here is derived from an EMBL/GenBank/DDBJ whole genome shotgun (WGS) entry which is preliminary data.</text>
</comment>
<dbReference type="Pfam" id="PF08241">
    <property type="entry name" value="Methyltransf_11"/>
    <property type="match status" value="1"/>
</dbReference>
<gene>
    <name evidence="2" type="ORF">LCGC14_0165310</name>
</gene>
<dbReference type="GO" id="GO:0008757">
    <property type="term" value="F:S-adenosylmethionine-dependent methyltransferase activity"/>
    <property type="evidence" value="ECO:0007669"/>
    <property type="project" value="InterPro"/>
</dbReference>
<protein>
    <recommendedName>
        <fullName evidence="1">Methyltransferase type 11 domain-containing protein</fullName>
    </recommendedName>
</protein>
<reference evidence="2" key="1">
    <citation type="journal article" date="2015" name="Nature">
        <title>Complex archaea that bridge the gap between prokaryotes and eukaryotes.</title>
        <authorList>
            <person name="Spang A."/>
            <person name="Saw J.H."/>
            <person name="Jorgensen S.L."/>
            <person name="Zaremba-Niedzwiedzka K."/>
            <person name="Martijn J."/>
            <person name="Lind A.E."/>
            <person name="van Eijk R."/>
            <person name="Schleper C."/>
            <person name="Guy L."/>
            <person name="Ettema T.J."/>
        </authorList>
    </citation>
    <scope>NUCLEOTIDE SEQUENCE</scope>
</reference>
<feature type="domain" description="Methyltransferase type 11" evidence="1">
    <location>
        <begin position="111"/>
        <end position="166"/>
    </location>
</feature>
<organism evidence="2">
    <name type="scientific">marine sediment metagenome</name>
    <dbReference type="NCBI Taxonomy" id="412755"/>
    <lineage>
        <taxon>unclassified sequences</taxon>
        <taxon>metagenomes</taxon>
        <taxon>ecological metagenomes</taxon>
    </lineage>
</organism>
<dbReference type="InterPro" id="IPR013216">
    <property type="entry name" value="Methyltransf_11"/>
</dbReference>
<dbReference type="AlphaFoldDB" id="A0A0F9VAV3"/>
<sequence>MTTTLNQSFRMAQTRAEHPQVDRLCKEYRKWATEDCGHPTAGRWYDCALLLAQVDFTGLSVCELGARGSFLMSYLTSVASMAVVSDNFMGWDLGGLDTWRATWEKMAEFPERLTCEIQDMQNLSYPNGRFDVVISLSAIEHIIGNGDIEAAREMGRICKPGGKVIIGTEIGHRLGGRPGSRIYDETALFERLIVPSGCKLVEPYDFSLDGADFCHKPHKPPFTSCLFVMENPEA</sequence>
<dbReference type="EMBL" id="LAZR01000062">
    <property type="protein sequence ID" value="KKN96887.1"/>
    <property type="molecule type" value="Genomic_DNA"/>
</dbReference>
<dbReference type="Gene3D" id="3.40.50.150">
    <property type="entry name" value="Vaccinia Virus protein VP39"/>
    <property type="match status" value="1"/>
</dbReference>
<evidence type="ECO:0000259" key="1">
    <source>
        <dbReference type="Pfam" id="PF08241"/>
    </source>
</evidence>
<proteinExistence type="predicted"/>
<dbReference type="SUPFAM" id="SSF53335">
    <property type="entry name" value="S-adenosyl-L-methionine-dependent methyltransferases"/>
    <property type="match status" value="1"/>
</dbReference>
<evidence type="ECO:0000313" key="2">
    <source>
        <dbReference type="EMBL" id="KKN96887.1"/>
    </source>
</evidence>
<accession>A0A0F9VAV3</accession>
<dbReference type="InterPro" id="IPR029063">
    <property type="entry name" value="SAM-dependent_MTases_sf"/>
</dbReference>
<name>A0A0F9VAV3_9ZZZZ</name>